<dbReference type="Pfam" id="PF02485">
    <property type="entry name" value="Branch"/>
    <property type="match status" value="2"/>
</dbReference>
<dbReference type="EMBL" id="GL433868">
    <property type="protein sequence ID" value="EFN51093.1"/>
    <property type="molecule type" value="Genomic_DNA"/>
</dbReference>
<dbReference type="OrthoDB" id="191334at2759"/>
<evidence type="ECO:0000256" key="4">
    <source>
        <dbReference type="ARBA" id="ARBA00023136"/>
    </source>
</evidence>
<name>E1ZST3_CHLVA</name>
<sequence length="638" mass="67677">MLQQLPLRSSKSAPVVQPLLPVAAAPASPGPRPALHQQLLRRRVRRTMLLGLAAFLLVNCILASRALYRAWQGRGSEREQLEERPTEVRRQVVSAADNVVAATMDSAEALKSAAKHTATVAGQAAGAAIGATVPLAAKAASTLGTAAKDAVRMAAGVINGSVAVNKTTPKVTAANVAASTPAANGATTSGPQAKRQARELPAPPTTADASNDSCAQALGIPKVALLFLTYGPLYHEAAWRLWFASAAGLLPAREAESAVCEPGAEVYEAMRGACSSATSVGAVAGMGPQPIERQHLYSVHIHAPPSFEGYPSGSLWEGCLIPRRVPTGWGNFSLIEATRSLLWEAFKDPLNQRFVLLSESDIPLYDPLTLHQQLLAEDKSRTEHMNASHWRKSGQFIGLTRAHVEAVLRDVEVYRSFEQHCIYEWDDTRKAFRDCFAGVSMSSSPASSTSRQDEHYFPTLLAALGRENETECGGWGVATQDWSKGGAHPKAYRHGPAAQALRLLARPQAPVSHDPLAAEVRPALVRRVREPSQCDSNAAFTDAQLMYVDAGAALAADRHATCQQLHAAVAEASYSHALPGSCPLTARKFPPETAAAVEQLFSASCSASSSGGQQQKGGGDGALHLLGKAYCRAAAPKE</sequence>
<keyword evidence="9" id="KW-1185">Reference proteome</keyword>
<protein>
    <submittedName>
        <fullName evidence="8">Uncharacterized protein</fullName>
    </submittedName>
</protein>
<feature type="transmembrane region" description="Helical" evidence="7">
    <location>
        <begin position="48"/>
        <end position="68"/>
    </location>
</feature>
<dbReference type="InParanoid" id="E1ZST3"/>
<keyword evidence="4 7" id="KW-0472">Membrane</keyword>
<dbReference type="Proteomes" id="UP000008141">
    <property type="component" value="Unassembled WGS sequence"/>
</dbReference>
<evidence type="ECO:0000256" key="3">
    <source>
        <dbReference type="ARBA" id="ARBA00022679"/>
    </source>
</evidence>
<gene>
    <name evidence="8" type="ORF">CHLNCDRAFT_55340</name>
</gene>
<dbReference type="AlphaFoldDB" id="E1ZST3"/>
<dbReference type="PANTHER" id="PTHR31042">
    <property type="entry name" value="CORE-2/I-BRANCHING BETA-1,6-N-ACETYLGLUCOSAMINYLTRANSFERASE FAMILY PROTEIN-RELATED"/>
    <property type="match status" value="1"/>
</dbReference>
<dbReference type="GO" id="GO:0016757">
    <property type="term" value="F:glycosyltransferase activity"/>
    <property type="evidence" value="ECO:0007669"/>
    <property type="project" value="UniProtKB-KW"/>
</dbReference>
<dbReference type="RefSeq" id="XP_005843195.1">
    <property type="nucleotide sequence ID" value="XM_005843133.1"/>
</dbReference>
<keyword evidence="5" id="KW-0325">Glycoprotein</keyword>
<dbReference type="InterPro" id="IPR003406">
    <property type="entry name" value="Glyco_trans_14"/>
</dbReference>
<keyword evidence="7" id="KW-1133">Transmembrane helix</keyword>
<organism evidence="9">
    <name type="scientific">Chlorella variabilis</name>
    <name type="common">Green alga</name>
    <dbReference type="NCBI Taxonomy" id="554065"/>
    <lineage>
        <taxon>Eukaryota</taxon>
        <taxon>Viridiplantae</taxon>
        <taxon>Chlorophyta</taxon>
        <taxon>core chlorophytes</taxon>
        <taxon>Trebouxiophyceae</taxon>
        <taxon>Chlorellales</taxon>
        <taxon>Chlorellaceae</taxon>
        <taxon>Chlorella clade</taxon>
        <taxon>Chlorella</taxon>
    </lineage>
</organism>
<dbReference type="InterPro" id="IPR044174">
    <property type="entry name" value="BC10-like"/>
</dbReference>
<evidence type="ECO:0000256" key="6">
    <source>
        <dbReference type="SAM" id="MobiDB-lite"/>
    </source>
</evidence>
<dbReference type="PANTHER" id="PTHR31042:SF145">
    <property type="entry name" value="CORE-2_I-BRANCHING BETA-1,6-N-ACETYLGLUCOSAMINYLTRANSFERASE FAMILY PROTEIN"/>
    <property type="match status" value="1"/>
</dbReference>
<evidence type="ECO:0000256" key="2">
    <source>
        <dbReference type="ARBA" id="ARBA00022676"/>
    </source>
</evidence>
<evidence type="ECO:0000256" key="7">
    <source>
        <dbReference type="SAM" id="Phobius"/>
    </source>
</evidence>
<evidence type="ECO:0000256" key="5">
    <source>
        <dbReference type="ARBA" id="ARBA00023180"/>
    </source>
</evidence>
<dbReference type="KEGG" id="cvr:CHLNCDRAFT_55340"/>
<dbReference type="GO" id="GO:0016020">
    <property type="term" value="C:membrane"/>
    <property type="evidence" value="ECO:0007669"/>
    <property type="project" value="UniProtKB-SubCell"/>
</dbReference>
<proteinExistence type="predicted"/>
<comment type="subcellular location">
    <subcellularLocation>
        <location evidence="1">Membrane</location>
        <topology evidence="1">Single-pass type II membrane protein</topology>
    </subcellularLocation>
</comment>
<keyword evidence="3" id="KW-0808">Transferase</keyword>
<feature type="compositionally biased region" description="Low complexity" evidence="6">
    <location>
        <begin position="181"/>
        <end position="191"/>
    </location>
</feature>
<keyword evidence="7" id="KW-0812">Transmembrane</keyword>
<accession>E1ZST3</accession>
<feature type="region of interest" description="Disordered" evidence="6">
    <location>
        <begin position="181"/>
        <end position="210"/>
    </location>
</feature>
<reference evidence="8 9" key="1">
    <citation type="journal article" date="2010" name="Plant Cell">
        <title>The Chlorella variabilis NC64A genome reveals adaptation to photosymbiosis, coevolution with viruses, and cryptic sex.</title>
        <authorList>
            <person name="Blanc G."/>
            <person name="Duncan G."/>
            <person name="Agarkova I."/>
            <person name="Borodovsky M."/>
            <person name="Gurnon J."/>
            <person name="Kuo A."/>
            <person name="Lindquist E."/>
            <person name="Lucas S."/>
            <person name="Pangilinan J."/>
            <person name="Polle J."/>
            <person name="Salamov A."/>
            <person name="Terry A."/>
            <person name="Yamada T."/>
            <person name="Dunigan D.D."/>
            <person name="Grigoriev I.V."/>
            <person name="Claverie J.M."/>
            <person name="Van Etten J.L."/>
        </authorList>
    </citation>
    <scope>NUCLEOTIDE SEQUENCE [LARGE SCALE GENOMIC DNA]</scope>
    <source>
        <strain evidence="8 9">NC64A</strain>
    </source>
</reference>
<evidence type="ECO:0000256" key="1">
    <source>
        <dbReference type="ARBA" id="ARBA00004606"/>
    </source>
</evidence>
<dbReference type="eggNOG" id="ENOG502QPPD">
    <property type="taxonomic scope" value="Eukaryota"/>
</dbReference>
<keyword evidence="2" id="KW-0328">Glycosyltransferase</keyword>
<evidence type="ECO:0000313" key="9">
    <source>
        <dbReference type="Proteomes" id="UP000008141"/>
    </source>
</evidence>
<evidence type="ECO:0000313" key="8">
    <source>
        <dbReference type="EMBL" id="EFN51093.1"/>
    </source>
</evidence>
<dbReference type="GeneID" id="17350518"/>